<organism evidence="7 8">
    <name type="scientific">Aerococcus urinae</name>
    <dbReference type="NCBI Taxonomy" id="1376"/>
    <lineage>
        <taxon>Bacteria</taxon>
        <taxon>Bacillati</taxon>
        <taxon>Bacillota</taxon>
        <taxon>Bacilli</taxon>
        <taxon>Lactobacillales</taxon>
        <taxon>Aerococcaceae</taxon>
        <taxon>Aerococcus</taxon>
    </lineage>
</organism>
<dbReference type="PANTHER" id="PTHR30429:SF0">
    <property type="entry name" value="METHIONINE-BINDING LIPOPROTEIN METQ"/>
    <property type="match status" value="1"/>
</dbReference>
<comment type="subcellular location">
    <subcellularLocation>
        <location evidence="1">Membrane</location>
        <topology evidence="1">Lipid-anchor</topology>
    </subcellularLocation>
</comment>
<evidence type="ECO:0000256" key="5">
    <source>
        <dbReference type="ARBA" id="ARBA00023139"/>
    </source>
</evidence>
<keyword evidence="4" id="KW-0472">Membrane</keyword>
<dbReference type="Pfam" id="PF03180">
    <property type="entry name" value="Lipoprotein_9"/>
    <property type="match status" value="1"/>
</dbReference>
<name>A0A2I1L6P0_9LACT</name>
<evidence type="ECO:0000256" key="3">
    <source>
        <dbReference type="ARBA" id="ARBA00022729"/>
    </source>
</evidence>
<dbReference type="SUPFAM" id="SSF53850">
    <property type="entry name" value="Periplasmic binding protein-like II"/>
    <property type="match status" value="1"/>
</dbReference>
<dbReference type="Proteomes" id="UP000251923">
    <property type="component" value="Unassembled WGS sequence"/>
</dbReference>
<proteinExistence type="inferred from homology"/>
<keyword evidence="3" id="KW-0732">Signal</keyword>
<comment type="similarity">
    <text evidence="2">Belongs to the NlpA lipoprotein family.</text>
</comment>
<gene>
    <name evidence="7" type="ORF">DBT54_00245</name>
</gene>
<sequence>MTFGGIHMKKIVLSVLAIAIVAAGFLFFSKQQDEKKVVLGVSGQSAGMVKYVEKALNEKGYKLELSVAESTIASNEGLMDGSVDVNIMQHEAYMNQFNKDRQANLVKAGKPLFEQFIGVYSKKHQSLDELPDGAKVAIQNDASNTQRALRVLEQAGLIEVKKDIPKGETLTPLDVTSNPHNLEFVELGGGTLIESLNDVDIAVFCGLAAHKAGFKTEDALYKFKPNDLKANALILATKDGNQDKEAIKIIHDAFESKESAELVKEVSGGTWFPYTGD</sequence>
<evidence type="ECO:0000256" key="6">
    <source>
        <dbReference type="ARBA" id="ARBA00023288"/>
    </source>
</evidence>
<evidence type="ECO:0000313" key="8">
    <source>
        <dbReference type="Proteomes" id="UP000251923"/>
    </source>
</evidence>
<dbReference type="PANTHER" id="PTHR30429">
    <property type="entry name" value="D-METHIONINE-BINDING LIPOPROTEIN METQ"/>
    <property type="match status" value="1"/>
</dbReference>
<evidence type="ECO:0000313" key="7">
    <source>
        <dbReference type="EMBL" id="RAV81338.1"/>
    </source>
</evidence>
<protein>
    <submittedName>
        <fullName evidence="7">Uncharacterized protein</fullName>
    </submittedName>
</protein>
<keyword evidence="6" id="KW-0449">Lipoprotein</keyword>
<keyword evidence="5" id="KW-0564">Palmitate</keyword>
<evidence type="ECO:0000256" key="2">
    <source>
        <dbReference type="ARBA" id="ARBA00008973"/>
    </source>
</evidence>
<evidence type="ECO:0000256" key="4">
    <source>
        <dbReference type="ARBA" id="ARBA00023136"/>
    </source>
</evidence>
<reference evidence="7 8" key="1">
    <citation type="submission" date="2018-04" db="EMBL/GenBank/DDBJ databases">
        <title>Aerococcus urinae genomes.</title>
        <authorList>
            <person name="Hilt E."/>
            <person name="Gilbert N.M."/>
            <person name="Thomas-White K."/>
            <person name="Putonti C."/>
            <person name="Lewis A.L."/>
            <person name="Visck K.L."/>
            <person name="Wolfe A.J."/>
        </authorList>
    </citation>
    <scope>NUCLEOTIDE SEQUENCE [LARGE SCALE GENOMIC DNA]</scope>
    <source>
        <strain evidence="7 8">UMB7480</strain>
    </source>
</reference>
<evidence type="ECO:0000256" key="1">
    <source>
        <dbReference type="ARBA" id="ARBA00004635"/>
    </source>
</evidence>
<accession>A0A2I1L6P0</accession>
<comment type="caution">
    <text evidence="7">The sequence shown here is derived from an EMBL/GenBank/DDBJ whole genome shotgun (WGS) entry which is preliminary data.</text>
</comment>
<dbReference type="Gene3D" id="3.40.190.10">
    <property type="entry name" value="Periplasmic binding protein-like II"/>
    <property type="match status" value="2"/>
</dbReference>
<dbReference type="AlphaFoldDB" id="A0A2I1L6P0"/>
<dbReference type="EMBL" id="QMHM01000001">
    <property type="protein sequence ID" value="RAV81338.1"/>
    <property type="molecule type" value="Genomic_DNA"/>
</dbReference>
<dbReference type="GO" id="GO:0016020">
    <property type="term" value="C:membrane"/>
    <property type="evidence" value="ECO:0007669"/>
    <property type="project" value="UniProtKB-SubCell"/>
</dbReference>
<dbReference type="InterPro" id="IPR004872">
    <property type="entry name" value="Lipoprotein_NlpA"/>
</dbReference>